<feature type="compositionally biased region" description="Basic and acidic residues" evidence="2">
    <location>
        <begin position="441"/>
        <end position="452"/>
    </location>
</feature>
<protein>
    <submittedName>
        <fullName evidence="3">Uncharacterized protein</fullName>
    </submittedName>
</protein>
<accession>A0A078AEK2</accession>
<feature type="compositionally biased region" description="Basic residues" evidence="2">
    <location>
        <begin position="477"/>
        <end position="487"/>
    </location>
</feature>
<dbReference type="Proteomes" id="UP000039865">
    <property type="component" value="Unassembled WGS sequence"/>
</dbReference>
<keyword evidence="4" id="KW-1185">Reference proteome</keyword>
<dbReference type="EMBL" id="CCKQ01009181">
    <property type="protein sequence ID" value="CDW80650.1"/>
    <property type="molecule type" value="Genomic_DNA"/>
</dbReference>
<feature type="compositionally biased region" description="Low complexity" evidence="2">
    <location>
        <begin position="459"/>
        <end position="476"/>
    </location>
</feature>
<evidence type="ECO:0000256" key="2">
    <source>
        <dbReference type="SAM" id="MobiDB-lite"/>
    </source>
</evidence>
<sequence length="537" mass="62968">MLKSRISPSNAKILNKTQSTQKTSYFQSAKRLIKATTFQSLKQTIIPELIGSNKPQHAEQELVSLTSPEQEALRCRYSQRNRRLPPDFAEKVLELEIHLEKNQSEIKMEVVQQLLYLYSQAVEYYNGLNNEKYQLYAERIQNTVVRPEVLKVMTQSKKSVPIGQSRSKSTNNRGYNPQKTQQLIKEEHEKRQKERKQLLVENMKEINGEGIGQKLQDQEQLKQSAAEEVKKSLENQSENLRKRLAERKQLQISKRSINTSIQDQTLDELWINSRPGSTKNGGNGMFQIKFDDDINNISMIKGCSTKDSSQYFYNNQNYLEDIQDNSPISDKSQQQEYEESMHQIWSNCEHMIETLSVAKSSQMEQLIEEVTQQKYEKLAEIKATYDFMIKKLDQSKQKDKADEKRKEKDQEMQLCSKEFEQLKKQKLDDLEREYDEKKRAVMDQKIQRETRKLVQSNISRATSRANSRGSSNNSRFSRNKQAQRKNKQISQQNCNQNNLSIFTLSNQQFQQQVEEIQNRVQQHSQISQIQQEQQVQL</sequence>
<feature type="coiled-coil region" evidence="1">
    <location>
        <begin position="215"/>
        <end position="250"/>
    </location>
</feature>
<feature type="region of interest" description="Disordered" evidence="2">
    <location>
        <begin position="441"/>
        <end position="491"/>
    </location>
</feature>
<reference evidence="3 4" key="1">
    <citation type="submission" date="2014-06" db="EMBL/GenBank/DDBJ databases">
        <authorList>
            <person name="Swart Estienne"/>
        </authorList>
    </citation>
    <scope>NUCLEOTIDE SEQUENCE [LARGE SCALE GENOMIC DNA]</scope>
    <source>
        <strain evidence="3 4">130c</strain>
    </source>
</reference>
<organism evidence="3 4">
    <name type="scientific">Stylonychia lemnae</name>
    <name type="common">Ciliate</name>
    <dbReference type="NCBI Taxonomy" id="5949"/>
    <lineage>
        <taxon>Eukaryota</taxon>
        <taxon>Sar</taxon>
        <taxon>Alveolata</taxon>
        <taxon>Ciliophora</taxon>
        <taxon>Intramacronucleata</taxon>
        <taxon>Spirotrichea</taxon>
        <taxon>Stichotrichia</taxon>
        <taxon>Sporadotrichida</taxon>
        <taxon>Oxytrichidae</taxon>
        <taxon>Stylonychinae</taxon>
        <taxon>Stylonychia</taxon>
    </lineage>
</organism>
<evidence type="ECO:0000313" key="4">
    <source>
        <dbReference type="Proteomes" id="UP000039865"/>
    </source>
</evidence>
<dbReference type="InParanoid" id="A0A078AEK2"/>
<dbReference type="OrthoDB" id="313559at2759"/>
<feature type="region of interest" description="Disordered" evidence="2">
    <location>
        <begin position="156"/>
        <end position="178"/>
    </location>
</feature>
<dbReference type="OMA" id="NITTHKH"/>
<evidence type="ECO:0000256" key="1">
    <source>
        <dbReference type="SAM" id="Coils"/>
    </source>
</evidence>
<gene>
    <name evidence="3" type="primary">Contig8875.g9481</name>
    <name evidence="3" type="ORF">STYLEM_9653</name>
</gene>
<keyword evidence="1" id="KW-0175">Coiled coil</keyword>
<proteinExistence type="predicted"/>
<evidence type="ECO:0000313" key="3">
    <source>
        <dbReference type="EMBL" id="CDW80650.1"/>
    </source>
</evidence>
<name>A0A078AEK2_STYLE</name>
<dbReference type="AlphaFoldDB" id="A0A078AEK2"/>